<evidence type="ECO:0008006" key="3">
    <source>
        <dbReference type="Google" id="ProtNLM"/>
    </source>
</evidence>
<protein>
    <recommendedName>
        <fullName evidence="3">SnoaL-like domain-containing protein</fullName>
    </recommendedName>
</protein>
<dbReference type="OrthoDB" id="4971611at2759"/>
<reference evidence="1" key="1">
    <citation type="submission" date="2016-12" db="EMBL/GenBank/DDBJ databases">
        <title>The genomes of Aspergillus section Nigri reveals drivers in fungal speciation.</title>
        <authorList>
            <consortium name="DOE Joint Genome Institute"/>
            <person name="Vesth T.C."/>
            <person name="Nybo J."/>
            <person name="Theobald S."/>
            <person name="Brandl J."/>
            <person name="Frisvad J.C."/>
            <person name="Nielsen K.F."/>
            <person name="Lyhne E.K."/>
            <person name="Kogle M.E."/>
            <person name="Kuo A."/>
            <person name="Riley R."/>
            <person name="Clum A."/>
            <person name="Nolan M."/>
            <person name="Lipzen A."/>
            <person name="Salamov A."/>
            <person name="Henrissat B."/>
            <person name="Wiebenga A."/>
            <person name="De Vries R.P."/>
            <person name="Grigoriev I.V."/>
            <person name="Mortensen U.H."/>
            <person name="Andersen M.R."/>
            <person name="Baker S.E."/>
        </authorList>
    </citation>
    <scope>NUCLEOTIDE SEQUENCE [LARGE SCALE GENOMIC DNA]</scope>
    <source>
        <strain evidence="1">CBS 113365</strain>
    </source>
</reference>
<evidence type="ECO:0000313" key="1">
    <source>
        <dbReference type="EMBL" id="PYH67817.1"/>
    </source>
</evidence>
<name>A0A319B4U9_ASPVC</name>
<dbReference type="EMBL" id="KZ821628">
    <property type="protein sequence ID" value="PYH67817.1"/>
    <property type="molecule type" value="Genomic_DNA"/>
</dbReference>
<dbReference type="SUPFAM" id="SSF54427">
    <property type="entry name" value="NTF2-like"/>
    <property type="match status" value="1"/>
</dbReference>
<sequence length="114" mass="13287">MTQLTTDPSSSQQHLQSYIDTVDTYSFNHGSGLRFYTKTVVFHNQITAQYNGGDEMWAWMKRLFGQFKSLQHDFHNLWEVNNDDGTTTIMFQSTRNIWLSGNEKSRLLPFRSVG</sequence>
<dbReference type="GeneID" id="37212829"/>
<dbReference type="InterPro" id="IPR032710">
    <property type="entry name" value="NTF2-like_dom_sf"/>
</dbReference>
<gene>
    <name evidence="1" type="ORF">BO88DRAFT_416189</name>
</gene>
<evidence type="ECO:0000313" key="2">
    <source>
        <dbReference type="Proteomes" id="UP000248405"/>
    </source>
</evidence>
<organism evidence="1 2">
    <name type="scientific">Aspergillus vadensis (strain CBS 113365 / IMI 142717 / IBT 24658)</name>
    <dbReference type="NCBI Taxonomy" id="1448311"/>
    <lineage>
        <taxon>Eukaryota</taxon>
        <taxon>Fungi</taxon>
        <taxon>Dikarya</taxon>
        <taxon>Ascomycota</taxon>
        <taxon>Pezizomycotina</taxon>
        <taxon>Eurotiomycetes</taxon>
        <taxon>Eurotiomycetidae</taxon>
        <taxon>Eurotiales</taxon>
        <taxon>Aspergillaceae</taxon>
        <taxon>Aspergillus</taxon>
        <taxon>Aspergillus subgen. Circumdati</taxon>
    </lineage>
</organism>
<proteinExistence type="predicted"/>
<accession>A0A319B4U9</accession>
<dbReference type="Proteomes" id="UP000248405">
    <property type="component" value="Unassembled WGS sequence"/>
</dbReference>
<dbReference type="RefSeq" id="XP_025561611.1">
    <property type="nucleotide sequence ID" value="XM_025708237.1"/>
</dbReference>
<keyword evidence="2" id="KW-1185">Reference proteome</keyword>
<dbReference type="AlphaFoldDB" id="A0A319B4U9"/>